<reference evidence="1 2" key="1">
    <citation type="submission" date="2020-08" db="EMBL/GenBank/DDBJ databases">
        <title>Sequencing the genomes of 1000 actinobacteria strains.</title>
        <authorList>
            <person name="Klenk H.-P."/>
        </authorList>
    </citation>
    <scope>NUCLEOTIDE SEQUENCE [LARGE SCALE GENOMIC DNA]</scope>
    <source>
        <strain evidence="1 2">DSM 45507</strain>
    </source>
</reference>
<evidence type="ECO:0000313" key="2">
    <source>
        <dbReference type="Proteomes" id="UP000579153"/>
    </source>
</evidence>
<comment type="caution">
    <text evidence="1">The sequence shown here is derived from an EMBL/GenBank/DDBJ whole genome shotgun (WGS) entry which is preliminary data.</text>
</comment>
<dbReference type="AlphaFoldDB" id="A0A7W9G8L0"/>
<dbReference type="NCBIfam" id="NF045560">
    <property type="entry name" value="aroma_sacti_dom"/>
    <property type="match status" value="1"/>
</dbReference>
<dbReference type="Proteomes" id="UP000579153">
    <property type="component" value="Unassembled WGS sequence"/>
</dbReference>
<organism evidence="1 2">
    <name type="scientific">Nonomuraea jabiensis</name>
    <dbReference type="NCBI Taxonomy" id="882448"/>
    <lineage>
        <taxon>Bacteria</taxon>
        <taxon>Bacillati</taxon>
        <taxon>Actinomycetota</taxon>
        <taxon>Actinomycetes</taxon>
        <taxon>Streptosporangiales</taxon>
        <taxon>Streptosporangiaceae</taxon>
        <taxon>Nonomuraea</taxon>
    </lineage>
</organism>
<accession>A0A7W9G8L0</accession>
<dbReference type="EMBL" id="JACHMB010000001">
    <property type="protein sequence ID" value="MBB5779235.1"/>
    <property type="molecule type" value="Genomic_DNA"/>
</dbReference>
<evidence type="ECO:0000313" key="1">
    <source>
        <dbReference type="EMBL" id="MBB5779235.1"/>
    </source>
</evidence>
<protein>
    <submittedName>
        <fullName evidence="1">Uncharacterized protein</fullName>
    </submittedName>
</protein>
<proteinExistence type="predicted"/>
<name>A0A7W9G8L0_9ACTN</name>
<dbReference type="RefSeq" id="WP_185072577.1">
    <property type="nucleotide sequence ID" value="NZ_JACHMB010000001.1"/>
</dbReference>
<keyword evidence="2" id="KW-1185">Reference proteome</keyword>
<dbReference type="InterPro" id="IPR054632">
    <property type="entry name" value="Aroma_sacti_dom"/>
</dbReference>
<gene>
    <name evidence="1" type="ORF">HD596_005991</name>
</gene>
<sequence>MATIDQLEAAGFDLTTASGDQIAVLQSLSDEELQVLVSIKARMEEAADVEAHAYASGGWCW</sequence>